<comment type="similarity">
    <text evidence="1">Belongs to the yippee family.</text>
</comment>
<evidence type="ECO:0000256" key="4">
    <source>
        <dbReference type="SAM" id="MobiDB-lite"/>
    </source>
</evidence>
<sequence length="317" mass="34418">MAAHPRSPFGTSSASSSSPRATSRMASSPPSIPLMPNANSSGNSSFRSKSSTASGSCQSPKLQRSARSISSASRRYDANLALSKKAQLENDAMVYLDGPQVYTCGQCRTHLTSHDDIISKSFHGRKGRAYLFDQCVNIVLSQPEDRFLITGLHTVCDISCKRCQTLIGWTYAKAYEPSQKYKEGKFIIEKINLHLEEADGYQVERPAGERADKWRIRTSSWGSERGIGSFDEGDGGSQYGYLGSPGAAGTSYSGSFGRSGSSSYYGGASSPTPGLLNSHHRSPRSPNRQHGSGINSSPMSPRSHGQIIYEYREEEDD</sequence>
<keyword evidence="2" id="KW-0479">Metal-binding</keyword>
<feature type="region of interest" description="Disordered" evidence="4">
    <location>
        <begin position="1"/>
        <end position="70"/>
    </location>
</feature>
<evidence type="ECO:0000256" key="3">
    <source>
        <dbReference type="ARBA" id="ARBA00022833"/>
    </source>
</evidence>
<reference evidence="6 7" key="1">
    <citation type="submission" date="2024-10" db="EMBL/GenBank/DDBJ databases">
        <title>Updated reference genomes for cyclostephanoid diatoms.</title>
        <authorList>
            <person name="Roberts W.R."/>
            <person name="Alverson A.J."/>
        </authorList>
    </citation>
    <scope>NUCLEOTIDE SEQUENCE [LARGE SCALE GENOMIC DNA]</scope>
    <source>
        <strain evidence="6 7">AJA010-31</strain>
    </source>
</reference>
<feature type="domain" description="Yippee" evidence="5">
    <location>
        <begin position="100"/>
        <end position="197"/>
    </location>
</feature>
<organism evidence="6 7">
    <name type="scientific">Cyclotella atomus</name>
    <dbReference type="NCBI Taxonomy" id="382360"/>
    <lineage>
        <taxon>Eukaryota</taxon>
        <taxon>Sar</taxon>
        <taxon>Stramenopiles</taxon>
        <taxon>Ochrophyta</taxon>
        <taxon>Bacillariophyta</taxon>
        <taxon>Coscinodiscophyceae</taxon>
        <taxon>Thalassiosirophycidae</taxon>
        <taxon>Stephanodiscales</taxon>
        <taxon>Stephanodiscaceae</taxon>
        <taxon>Cyclotella</taxon>
    </lineage>
</organism>
<name>A0ABD3PDV0_9STRA</name>
<evidence type="ECO:0000313" key="7">
    <source>
        <dbReference type="Proteomes" id="UP001530400"/>
    </source>
</evidence>
<gene>
    <name evidence="6" type="ORF">ACHAWO_001016</name>
</gene>
<evidence type="ECO:0000313" key="6">
    <source>
        <dbReference type="EMBL" id="KAL3786249.1"/>
    </source>
</evidence>
<dbReference type="PANTHER" id="PTHR13848">
    <property type="entry name" value="PROTEIN YIPPEE-LIKE CG15309-RELATED"/>
    <property type="match status" value="1"/>
</dbReference>
<dbReference type="InterPro" id="IPR034751">
    <property type="entry name" value="Yippee"/>
</dbReference>
<comment type="caution">
    <text evidence="6">The sequence shown here is derived from an EMBL/GenBank/DDBJ whole genome shotgun (WGS) entry which is preliminary data.</text>
</comment>
<feature type="compositionally biased region" description="Low complexity" evidence="4">
    <location>
        <begin position="260"/>
        <end position="270"/>
    </location>
</feature>
<dbReference type="Pfam" id="PF03226">
    <property type="entry name" value="Yippee-Mis18"/>
    <property type="match status" value="1"/>
</dbReference>
<proteinExistence type="inferred from homology"/>
<dbReference type="AlphaFoldDB" id="A0ABD3PDV0"/>
<evidence type="ECO:0000256" key="1">
    <source>
        <dbReference type="ARBA" id="ARBA00005613"/>
    </source>
</evidence>
<feature type="compositionally biased region" description="Polar residues" evidence="4">
    <location>
        <begin position="284"/>
        <end position="300"/>
    </location>
</feature>
<evidence type="ECO:0000259" key="5">
    <source>
        <dbReference type="PROSITE" id="PS51792"/>
    </source>
</evidence>
<dbReference type="GO" id="GO:0046872">
    <property type="term" value="F:metal ion binding"/>
    <property type="evidence" value="ECO:0007669"/>
    <property type="project" value="UniProtKB-KW"/>
</dbReference>
<keyword evidence="7" id="KW-1185">Reference proteome</keyword>
<feature type="region of interest" description="Disordered" evidence="4">
    <location>
        <begin position="260"/>
        <end position="317"/>
    </location>
</feature>
<dbReference type="PROSITE" id="PS51792">
    <property type="entry name" value="YIPPEE"/>
    <property type="match status" value="1"/>
</dbReference>
<dbReference type="Proteomes" id="UP001530400">
    <property type="component" value="Unassembled WGS sequence"/>
</dbReference>
<dbReference type="InterPro" id="IPR004910">
    <property type="entry name" value="Yippee/Mis18/Cereblon"/>
</dbReference>
<evidence type="ECO:0000256" key="2">
    <source>
        <dbReference type="ARBA" id="ARBA00022723"/>
    </source>
</evidence>
<dbReference type="InterPro" id="IPR039058">
    <property type="entry name" value="Yippee_fam"/>
</dbReference>
<protein>
    <recommendedName>
        <fullName evidence="5">Yippee domain-containing protein</fullName>
    </recommendedName>
</protein>
<feature type="compositionally biased region" description="Low complexity" evidence="4">
    <location>
        <begin position="37"/>
        <end position="51"/>
    </location>
</feature>
<feature type="compositionally biased region" description="Polar residues" evidence="4">
    <location>
        <begin position="52"/>
        <end position="62"/>
    </location>
</feature>
<keyword evidence="3" id="KW-0862">Zinc</keyword>
<accession>A0ABD3PDV0</accession>
<feature type="compositionally biased region" description="Low complexity" evidence="4">
    <location>
        <begin position="1"/>
        <end position="29"/>
    </location>
</feature>
<dbReference type="EMBL" id="JALLPJ020000657">
    <property type="protein sequence ID" value="KAL3786249.1"/>
    <property type="molecule type" value="Genomic_DNA"/>
</dbReference>